<comment type="caution">
    <text evidence="1">The sequence shown here is derived from an EMBL/GenBank/DDBJ whole genome shotgun (WGS) entry which is preliminary data.</text>
</comment>
<proteinExistence type="predicted"/>
<sequence length="109" mass="12154">MRTVNIVNEFGGGIYSKTDNTIVIAPSVGTVNVTLDQMQFVNGGIGFPTQNVLQNTTSTLFHEIGERNTSNINFRGGVIDYENYTRKVIGLPVRPYDLNHSKTIKTNYR</sequence>
<gene>
    <name evidence="1" type="ORF">DW888_08530</name>
</gene>
<dbReference type="EMBL" id="QSGO01000005">
    <property type="protein sequence ID" value="RHB35885.1"/>
    <property type="molecule type" value="Genomic_DNA"/>
</dbReference>
<dbReference type="AlphaFoldDB" id="A0A413VQJ3"/>
<organism evidence="1 2">
    <name type="scientific">Bacteroides nordii</name>
    <dbReference type="NCBI Taxonomy" id="291645"/>
    <lineage>
        <taxon>Bacteria</taxon>
        <taxon>Pseudomonadati</taxon>
        <taxon>Bacteroidota</taxon>
        <taxon>Bacteroidia</taxon>
        <taxon>Bacteroidales</taxon>
        <taxon>Bacteroidaceae</taxon>
        <taxon>Bacteroides</taxon>
    </lineage>
</organism>
<evidence type="ECO:0000313" key="1">
    <source>
        <dbReference type="EMBL" id="RHB35885.1"/>
    </source>
</evidence>
<accession>A0A413VQJ3</accession>
<reference evidence="1 2" key="1">
    <citation type="submission" date="2018-08" db="EMBL/GenBank/DDBJ databases">
        <title>A genome reference for cultivated species of the human gut microbiota.</title>
        <authorList>
            <person name="Zou Y."/>
            <person name="Xue W."/>
            <person name="Luo G."/>
        </authorList>
    </citation>
    <scope>NUCLEOTIDE SEQUENCE [LARGE SCALE GENOMIC DNA]</scope>
    <source>
        <strain evidence="1 2">AM40-30BH</strain>
    </source>
</reference>
<name>A0A413VQJ3_9BACE</name>
<protein>
    <submittedName>
        <fullName evidence="1">Uncharacterized protein</fullName>
    </submittedName>
</protein>
<dbReference type="Proteomes" id="UP000284379">
    <property type="component" value="Unassembled WGS sequence"/>
</dbReference>
<evidence type="ECO:0000313" key="2">
    <source>
        <dbReference type="Proteomes" id="UP000284379"/>
    </source>
</evidence>
<dbReference type="RefSeq" id="WP_122201324.1">
    <property type="nucleotide sequence ID" value="NZ_CABJFV010000005.1"/>
</dbReference>